<accession>A0A367J826</accession>
<sequence length="152" mass="17431">MSSSHINDIHNNQIVNIYQTDKRLNCEDSSSESSQSEPDVKRKKTLNYFHGKRIKSWEPVTALIVDDLDITEILKKFRDKNIRIAEASNHLSSVRLLSVSHIFPVSKLSQDNCLTNYMKSEIDIALKQFAYKDLCLSKVSAKSLIYVKDILN</sequence>
<evidence type="ECO:0000313" key="2">
    <source>
        <dbReference type="Proteomes" id="UP000252139"/>
    </source>
</evidence>
<feature type="non-terminal residue" evidence="1">
    <location>
        <position position="152"/>
    </location>
</feature>
<keyword evidence="2" id="KW-1185">Reference proteome</keyword>
<dbReference type="OrthoDB" id="2289047at2759"/>
<dbReference type="EMBL" id="PJQL01001950">
    <property type="protein sequence ID" value="RCH86055.1"/>
    <property type="molecule type" value="Genomic_DNA"/>
</dbReference>
<name>A0A367J826_RHIAZ</name>
<comment type="caution">
    <text evidence="1">The sequence shown here is derived from an EMBL/GenBank/DDBJ whole genome shotgun (WGS) entry which is preliminary data.</text>
</comment>
<protein>
    <submittedName>
        <fullName evidence="1">Uncharacterized protein</fullName>
    </submittedName>
</protein>
<dbReference type="Proteomes" id="UP000252139">
    <property type="component" value="Unassembled WGS sequence"/>
</dbReference>
<reference evidence="1 2" key="1">
    <citation type="journal article" date="2018" name="G3 (Bethesda)">
        <title>Phylogenetic and Phylogenomic Definition of Rhizopus Species.</title>
        <authorList>
            <person name="Gryganskyi A.P."/>
            <person name="Golan J."/>
            <person name="Dolatabadi S."/>
            <person name="Mondo S."/>
            <person name="Robb S."/>
            <person name="Idnurm A."/>
            <person name="Muszewska A."/>
            <person name="Steczkiewicz K."/>
            <person name="Masonjones S."/>
            <person name="Liao H.L."/>
            <person name="Gajdeczka M.T."/>
            <person name="Anike F."/>
            <person name="Vuek A."/>
            <person name="Anishchenko I.M."/>
            <person name="Voigt K."/>
            <person name="de Hoog G.S."/>
            <person name="Smith M.E."/>
            <person name="Heitman J."/>
            <person name="Vilgalys R."/>
            <person name="Stajich J.E."/>
        </authorList>
    </citation>
    <scope>NUCLEOTIDE SEQUENCE [LARGE SCALE GENOMIC DNA]</scope>
    <source>
        <strain evidence="1 2">CBS 357.93</strain>
    </source>
</reference>
<gene>
    <name evidence="1" type="ORF">CU097_005302</name>
</gene>
<organism evidence="1 2">
    <name type="scientific">Rhizopus azygosporus</name>
    <name type="common">Rhizopus microsporus var. azygosporus</name>
    <dbReference type="NCBI Taxonomy" id="86630"/>
    <lineage>
        <taxon>Eukaryota</taxon>
        <taxon>Fungi</taxon>
        <taxon>Fungi incertae sedis</taxon>
        <taxon>Mucoromycota</taxon>
        <taxon>Mucoromycotina</taxon>
        <taxon>Mucoromycetes</taxon>
        <taxon>Mucorales</taxon>
        <taxon>Mucorineae</taxon>
        <taxon>Rhizopodaceae</taxon>
        <taxon>Rhizopus</taxon>
    </lineage>
</organism>
<evidence type="ECO:0000313" key="1">
    <source>
        <dbReference type="EMBL" id="RCH86055.1"/>
    </source>
</evidence>
<proteinExistence type="predicted"/>
<dbReference type="AlphaFoldDB" id="A0A367J826"/>